<gene>
    <name evidence="2" type="ORF">SAMN05421736_102241</name>
</gene>
<sequence>MSKINVKDFFIGAVIGGIVGAASAALLAPKSGKELRTDICQKATAAKDKSIVLTNAALEKGAEYGKYAREKSTELTDAVKSQWDKVAEGAEAVVDKAVQAGSDIAEALKSEKDNGRQLAEQVVNEIEETGDRLQEDNQASTK</sequence>
<dbReference type="InterPro" id="IPR024623">
    <property type="entry name" value="YtxH"/>
</dbReference>
<protein>
    <submittedName>
        <fullName evidence="2">Gas vesicle protein</fullName>
    </submittedName>
</protein>
<reference evidence="3" key="1">
    <citation type="submission" date="2016-10" db="EMBL/GenBank/DDBJ databases">
        <authorList>
            <person name="Varghese N."/>
            <person name="Submissions S."/>
        </authorList>
    </citation>
    <scope>NUCLEOTIDE SEQUENCE [LARGE SCALE GENOMIC DNA]</scope>
    <source>
        <strain evidence="3">SP</strain>
    </source>
</reference>
<evidence type="ECO:0000313" key="3">
    <source>
        <dbReference type="Proteomes" id="UP000198935"/>
    </source>
</evidence>
<proteinExistence type="predicted"/>
<name>A0A1H3KSS5_9BACI</name>
<organism evidence="2 3">
    <name type="scientific">Evansella caseinilytica</name>
    <dbReference type="NCBI Taxonomy" id="1503961"/>
    <lineage>
        <taxon>Bacteria</taxon>
        <taxon>Bacillati</taxon>
        <taxon>Bacillota</taxon>
        <taxon>Bacilli</taxon>
        <taxon>Bacillales</taxon>
        <taxon>Bacillaceae</taxon>
        <taxon>Evansella</taxon>
    </lineage>
</organism>
<dbReference type="Pfam" id="PF12732">
    <property type="entry name" value="YtxH"/>
    <property type="match status" value="1"/>
</dbReference>
<dbReference type="PANTHER" id="PTHR35792">
    <property type="entry name" value="GENERAL STRESS PROTEIN"/>
    <property type="match status" value="1"/>
</dbReference>
<accession>A0A1H3KSS5</accession>
<dbReference type="InterPro" id="IPR052928">
    <property type="entry name" value="Desiccation-related_membrane"/>
</dbReference>
<dbReference type="EMBL" id="FNPI01000002">
    <property type="protein sequence ID" value="SDY55039.1"/>
    <property type="molecule type" value="Genomic_DNA"/>
</dbReference>
<evidence type="ECO:0000313" key="2">
    <source>
        <dbReference type="EMBL" id="SDY55039.1"/>
    </source>
</evidence>
<keyword evidence="1" id="KW-0175">Coiled coil</keyword>
<dbReference type="AlphaFoldDB" id="A0A1H3KSS5"/>
<dbReference type="STRING" id="1503961.SAMN05421736_102241"/>
<keyword evidence="3" id="KW-1185">Reference proteome</keyword>
<dbReference type="PANTHER" id="PTHR35792:SF2">
    <property type="entry name" value="GENERAL STRESS PROTEIN"/>
    <property type="match status" value="1"/>
</dbReference>
<dbReference type="Proteomes" id="UP000198935">
    <property type="component" value="Unassembled WGS sequence"/>
</dbReference>
<feature type="coiled-coil region" evidence="1">
    <location>
        <begin position="105"/>
        <end position="136"/>
    </location>
</feature>
<evidence type="ECO:0000256" key="1">
    <source>
        <dbReference type="SAM" id="Coils"/>
    </source>
</evidence>